<reference evidence="8 9" key="1">
    <citation type="journal article" date="2011" name="Genome Biol. Evol.">
        <title>Integration of the genetic map and genome assembly of fugu facilitates insights into distinct features of genome evolution in teleosts and mammals.</title>
        <authorList>
            <person name="Kai W."/>
            <person name="Kikuchi K."/>
            <person name="Tohari S."/>
            <person name="Chew A.K."/>
            <person name="Tay A."/>
            <person name="Fujiwara A."/>
            <person name="Hosoya S."/>
            <person name="Suetake H."/>
            <person name="Naruse K."/>
            <person name="Brenner S."/>
            <person name="Suzuki Y."/>
            <person name="Venkatesh B."/>
        </authorList>
    </citation>
    <scope>NUCLEOTIDE SEQUENCE [LARGE SCALE GENOMIC DNA]</scope>
</reference>
<dbReference type="Gene3D" id="3.40.50.300">
    <property type="entry name" value="P-loop containing nucleotide triphosphate hydrolases"/>
    <property type="match status" value="2"/>
</dbReference>
<evidence type="ECO:0000256" key="6">
    <source>
        <dbReference type="ARBA" id="ARBA00022840"/>
    </source>
</evidence>
<keyword evidence="4" id="KW-0677">Repeat</keyword>
<dbReference type="FunFam" id="3.40.50.300:FF:001524">
    <property type="entry name" value="Si:dkey-126g1.7"/>
    <property type="match status" value="1"/>
</dbReference>
<dbReference type="Proteomes" id="UP000005226">
    <property type="component" value="Chromosome 19"/>
</dbReference>
<dbReference type="PROSITE" id="PS50837">
    <property type="entry name" value="NACHT"/>
    <property type="match status" value="2"/>
</dbReference>
<evidence type="ECO:0000313" key="8">
    <source>
        <dbReference type="Ensembl" id="ENSTRUP00000088138.1"/>
    </source>
</evidence>
<evidence type="ECO:0000256" key="1">
    <source>
        <dbReference type="ARBA" id="ARBA00004496"/>
    </source>
</evidence>
<dbReference type="GO" id="GO:0005737">
    <property type="term" value="C:cytoplasm"/>
    <property type="evidence" value="ECO:0007669"/>
    <property type="project" value="UniProtKB-SubCell"/>
</dbReference>
<evidence type="ECO:0000256" key="2">
    <source>
        <dbReference type="ARBA" id="ARBA00022490"/>
    </source>
</evidence>
<feature type="domain" description="NACHT" evidence="7">
    <location>
        <begin position="105"/>
        <end position="239"/>
    </location>
</feature>
<organism evidence="8 9">
    <name type="scientific">Takifugu rubripes</name>
    <name type="common">Japanese pufferfish</name>
    <name type="synonym">Fugu rubripes</name>
    <dbReference type="NCBI Taxonomy" id="31033"/>
    <lineage>
        <taxon>Eukaryota</taxon>
        <taxon>Metazoa</taxon>
        <taxon>Chordata</taxon>
        <taxon>Craniata</taxon>
        <taxon>Vertebrata</taxon>
        <taxon>Euteleostomi</taxon>
        <taxon>Actinopterygii</taxon>
        <taxon>Neopterygii</taxon>
        <taxon>Teleostei</taxon>
        <taxon>Neoteleostei</taxon>
        <taxon>Acanthomorphata</taxon>
        <taxon>Eupercaria</taxon>
        <taxon>Tetraodontiformes</taxon>
        <taxon>Tetradontoidea</taxon>
        <taxon>Tetraodontidae</taxon>
        <taxon>Takifugu</taxon>
    </lineage>
</organism>
<keyword evidence="9" id="KW-1185">Reference proteome</keyword>
<dbReference type="SUPFAM" id="SSF52540">
    <property type="entry name" value="P-loop containing nucleoside triphosphate hydrolases"/>
    <property type="match status" value="2"/>
</dbReference>
<dbReference type="InParanoid" id="A0A674PR39"/>
<evidence type="ECO:0000259" key="7">
    <source>
        <dbReference type="PROSITE" id="PS50837"/>
    </source>
</evidence>
<dbReference type="AlphaFoldDB" id="A0A674PR39"/>
<dbReference type="OMA" id="ECIFEAK"/>
<reference evidence="8" key="3">
    <citation type="submission" date="2025-09" db="UniProtKB">
        <authorList>
            <consortium name="Ensembl"/>
        </authorList>
    </citation>
    <scope>IDENTIFICATION</scope>
</reference>
<keyword evidence="3" id="KW-0433">Leucine-rich repeat</keyword>
<keyword evidence="5" id="KW-0547">Nucleotide-binding</keyword>
<dbReference type="GeneTree" id="ENSGT01070000253760"/>
<dbReference type="Pfam" id="PF14484">
    <property type="entry name" value="FISNA"/>
    <property type="match status" value="1"/>
</dbReference>
<evidence type="ECO:0000256" key="5">
    <source>
        <dbReference type="ARBA" id="ARBA00022741"/>
    </source>
</evidence>
<evidence type="ECO:0000256" key="3">
    <source>
        <dbReference type="ARBA" id="ARBA00022614"/>
    </source>
</evidence>
<dbReference type="Pfam" id="PF05729">
    <property type="entry name" value="NACHT"/>
    <property type="match status" value="2"/>
</dbReference>
<keyword evidence="6" id="KW-0067">ATP-binding</keyword>
<dbReference type="PANTHER" id="PTHR24106">
    <property type="entry name" value="NACHT, LRR AND CARD DOMAINS-CONTAINING"/>
    <property type="match status" value="1"/>
</dbReference>
<sequence length="993" mass="115122">MIYYRWKSLVYLCSGSDLQEVIEGHKMSLKRRYKHVTEGTHEAGSGTLLNKIYTELYITEGQSEEVDTQHEVRQLERTSQKNIQDTPIKCQDIFKVLSEQQRHIRVVLTNGVAGVGKTFSVQKFSLDWAEGLENQDISLVLPLSWRELNLIRDEQHSLLSLLHVFHPTLQKIRAEDLTVWKLLFIFDGLDESRFSLRFNKHQVISDVTQVSSAGVLLVNLIQGNLLPSALIWITSRPAAAYQIPPSCVDRITEVRGFTDSQKEEYFRRRFTDEDLSKRIMSHIKASRSLHIMCLIPVFCWITAIVLEDMMTRDQRGKLPKTLTDLYSHFLRVQIKRKKQKYGGKQRPEELTEADKKLLLKLGRLAFEHLEKGNIMFYSEDLERCGLDVSEVSVYSGVCTEIFKRESVIFQKSVYCFVHLSVQEFLAAFLKYSKPNPFTRLTLMFLERTSKKNIQDTPIKCQDIFKVLSEQQRHIRVVLTNGVAGVGKTFSVQKFSLDWAEGLENQDISLVLPLSWRELNLIRDEQHSLLSLLHVFHPTLQKIRAEDLTVWKLLFIFDGLDESRFSLGFNKHQLISDVTQVSSVGVLLVNLIQGNLLPSALIWITSRPAAAYQIPPSCVDRITEVRGFTDSQKEEYFRRRFSDEDLSKRIISHIKASRSLHIMCLIPVFCWITAIVLEDMMTRDQRGELPKTLTDLYSHFLMVQIKRKKQKYGGKQRPEELNKADKELLLKLGRLAFEHLEKGNIMFYSEDLERCGLDVSEVSVYSGVCTEIFKRESVIFQKSVYCFVHLSVQEFLAAVYMFHRYTRKDTVVINQFLEYSEPNPFSRLTLLFAKNNPVKSLDDFLRRALMKSLKSENGHLDLFVRFLHGLSLESNQRILGGLLDQRKSHPKTIQKVLNNLKEENSDEISPDRSINIFHCLMEMKDQSVHQEIQEFLKSGEISKRRLSVIHCSALAYLLQMSEEVLDELNLLQYNTSYEGRRRLIPAVRNCRKAE</sequence>
<comment type="subcellular location">
    <subcellularLocation>
        <location evidence="1">Cytoplasm</location>
    </subcellularLocation>
</comment>
<evidence type="ECO:0000313" key="9">
    <source>
        <dbReference type="Proteomes" id="UP000005226"/>
    </source>
</evidence>
<dbReference type="Ensembl" id="ENSTRUT00000090805.1">
    <property type="protein sequence ID" value="ENSTRUP00000088138.1"/>
    <property type="gene ID" value="ENSTRUG00000030545.1"/>
</dbReference>
<dbReference type="InterPro" id="IPR007111">
    <property type="entry name" value="NACHT_NTPase"/>
</dbReference>
<dbReference type="Pfam" id="PF17779">
    <property type="entry name" value="WHD_NOD2"/>
    <property type="match status" value="2"/>
</dbReference>
<dbReference type="Pfam" id="PF17776">
    <property type="entry name" value="NLRC4_HD2"/>
    <property type="match status" value="1"/>
</dbReference>
<feature type="domain" description="NACHT" evidence="7">
    <location>
        <begin position="475"/>
        <end position="609"/>
    </location>
</feature>
<keyword evidence="2" id="KW-0963">Cytoplasm</keyword>
<dbReference type="GO" id="GO:0005524">
    <property type="term" value="F:ATP binding"/>
    <property type="evidence" value="ECO:0007669"/>
    <property type="project" value="UniProtKB-KW"/>
</dbReference>
<dbReference type="SMART" id="SM01288">
    <property type="entry name" value="FISNA"/>
    <property type="match status" value="1"/>
</dbReference>
<accession>A0A674PR39</accession>
<dbReference type="InterPro" id="IPR041075">
    <property type="entry name" value="NOD1/2_WH"/>
</dbReference>
<proteinExistence type="predicted"/>
<dbReference type="FunFam" id="3.40.50.300:FF:000210">
    <property type="entry name" value="Si:dkey-16p6.1"/>
    <property type="match status" value="1"/>
</dbReference>
<evidence type="ECO:0000256" key="4">
    <source>
        <dbReference type="ARBA" id="ARBA00022737"/>
    </source>
</evidence>
<dbReference type="InterPro" id="IPR041267">
    <property type="entry name" value="NLRP_HD2"/>
</dbReference>
<dbReference type="InterPro" id="IPR027417">
    <property type="entry name" value="P-loop_NTPase"/>
</dbReference>
<name>A0A674PR39_TAKRU</name>
<reference evidence="8" key="2">
    <citation type="submission" date="2025-08" db="UniProtKB">
        <authorList>
            <consortium name="Ensembl"/>
        </authorList>
    </citation>
    <scope>IDENTIFICATION</scope>
</reference>
<protein>
    <recommendedName>
        <fullName evidence="7">NACHT domain-containing protein</fullName>
    </recommendedName>
</protein>
<dbReference type="InterPro" id="IPR051261">
    <property type="entry name" value="NLR"/>
</dbReference>
<dbReference type="InterPro" id="IPR029495">
    <property type="entry name" value="NACHT-assoc"/>
</dbReference>
<dbReference type="SUPFAM" id="SSF52047">
    <property type="entry name" value="RNI-like"/>
    <property type="match status" value="1"/>
</dbReference>